<dbReference type="EMBL" id="JBGEWD010000006">
    <property type="protein sequence ID" value="MEY8000160.1"/>
    <property type="molecule type" value="Genomic_DNA"/>
</dbReference>
<organism evidence="1 2">
    <name type="scientific">Clostridium moutaii</name>
    <dbReference type="NCBI Taxonomy" id="3240932"/>
    <lineage>
        <taxon>Bacteria</taxon>
        <taxon>Bacillati</taxon>
        <taxon>Bacillota</taxon>
        <taxon>Clostridia</taxon>
        <taxon>Eubacteriales</taxon>
        <taxon>Clostridiaceae</taxon>
        <taxon>Clostridium</taxon>
    </lineage>
</organism>
<protein>
    <submittedName>
        <fullName evidence="1">Uncharacterized protein</fullName>
    </submittedName>
</protein>
<evidence type="ECO:0000313" key="1">
    <source>
        <dbReference type="EMBL" id="MEY8000160.1"/>
    </source>
</evidence>
<keyword evidence="2" id="KW-1185">Reference proteome</keyword>
<name>A0ABV4BNR2_9CLOT</name>
<evidence type="ECO:0000313" key="2">
    <source>
        <dbReference type="Proteomes" id="UP001564657"/>
    </source>
</evidence>
<dbReference type="Proteomes" id="UP001564657">
    <property type="component" value="Unassembled WGS sequence"/>
</dbReference>
<comment type="caution">
    <text evidence="1">The sequence shown here is derived from an EMBL/GenBank/DDBJ whole genome shotgun (WGS) entry which is preliminary data.</text>
</comment>
<reference evidence="1 2" key="1">
    <citation type="submission" date="2024-08" db="EMBL/GenBank/DDBJ databases">
        <title>Clostridium lapicellarii sp. nov., and Clostridium renhuaiense sp. nov., two species isolated from the mud in a fermentation cellar used for producing sauce-flavour Chinese liquors.</title>
        <authorList>
            <person name="Yang F."/>
            <person name="Wang H."/>
            <person name="Chen L.Q."/>
            <person name="Zhou N."/>
            <person name="Lu J.J."/>
            <person name="Pu X.X."/>
            <person name="Wan B."/>
            <person name="Wang L."/>
            <person name="Liu S.J."/>
        </authorList>
    </citation>
    <scope>NUCLEOTIDE SEQUENCE [LARGE SCALE GENOMIC DNA]</scope>
    <source>
        <strain evidence="1 2">MT-5</strain>
    </source>
</reference>
<sequence length="139" mass="15761">MKIKINIYGNKNAVLSGINYCGSNDNFNNCSQESRCADCSNCKNNHNASGSSDKLTFMKTKDLYDNLKNFLEISDVSENIDINFVELNKTKFLKEEESRVENIIQKGFEPPITVIDGIIRYYGGISNILVYRDIKDLLS</sequence>
<dbReference type="RefSeq" id="WP_369704047.1">
    <property type="nucleotide sequence ID" value="NZ_JBGEWD010000006.1"/>
</dbReference>
<accession>A0ABV4BNR2</accession>
<proteinExistence type="predicted"/>
<gene>
    <name evidence="1" type="ORF">AB8U03_08100</name>
</gene>